<reference evidence="2" key="1">
    <citation type="submission" date="2023-01" db="EMBL/GenBank/DDBJ databases">
        <title>Genome assembly of the deep-sea coral Lophelia pertusa.</title>
        <authorList>
            <person name="Herrera S."/>
            <person name="Cordes E."/>
        </authorList>
    </citation>
    <scope>NUCLEOTIDE SEQUENCE</scope>
    <source>
        <strain evidence="2">USNM1676648</strain>
        <tissue evidence="2">Polyp</tissue>
    </source>
</reference>
<dbReference type="Proteomes" id="UP001163046">
    <property type="component" value="Unassembled WGS sequence"/>
</dbReference>
<sequence length="90" mass="9906">MRFVEPTPQASQPQYVGTQQPVTQPFVQQPATGSATPPELVEILPQGPVAKPIEEPSPQPAVVRVPEQTIEPRRSTQRRTEPSWLNSPAD</sequence>
<evidence type="ECO:0000256" key="1">
    <source>
        <dbReference type="SAM" id="MobiDB-lite"/>
    </source>
</evidence>
<keyword evidence="3" id="KW-1185">Reference proteome</keyword>
<dbReference type="AlphaFoldDB" id="A0A9X0A0H3"/>
<comment type="caution">
    <text evidence="2">The sequence shown here is derived from an EMBL/GenBank/DDBJ whole genome shotgun (WGS) entry which is preliminary data.</text>
</comment>
<protein>
    <submittedName>
        <fullName evidence="2">Uncharacterized protein</fullName>
    </submittedName>
</protein>
<name>A0A9X0A0H3_9CNID</name>
<organism evidence="2 3">
    <name type="scientific">Desmophyllum pertusum</name>
    <dbReference type="NCBI Taxonomy" id="174260"/>
    <lineage>
        <taxon>Eukaryota</taxon>
        <taxon>Metazoa</taxon>
        <taxon>Cnidaria</taxon>
        <taxon>Anthozoa</taxon>
        <taxon>Hexacorallia</taxon>
        <taxon>Scleractinia</taxon>
        <taxon>Caryophylliina</taxon>
        <taxon>Caryophylliidae</taxon>
        <taxon>Desmophyllum</taxon>
    </lineage>
</organism>
<proteinExistence type="predicted"/>
<dbReference type="EMBL" id="MU825407">
    <property type="protein sequence ID" value="KAJ7391218.1"/>
    <property type="molecule type" value="Genomic_DNA"/>
</dbReference>
<evidence type="ECO:0000313" key="3">
    <source>
        <dbReference type="Proteomes" id="UP001163046"/>
    </source>
</evidence>
<feature type="region of interest" description="Disordered" evidence="1">
    <location>
        <begin position="1"/>
        <end position="90"/>
    </location>
</feature>
<gene>
    <name evidence="2" type="ORF">OS493_019349</name>
</gene>
<accession>A0A9X0A0H3</accession>
<feature type="compositionally biased region" description="Low complexity" evidence="1">
    <location>
        <begin position="16"/>
        <end position="32"/>
    </location>
</feature>
<feature type="compositionally biased region" description="Basic and acidic residues" evidence="1">
    <location>
        <begin position="70"/>
        <end position="81"/>
    </location>
</feature>
<evidence type="ECO:0000313" key="2">
    <source>
        <dbReference type="EMBL" id="KAJ7391218.1"/>
    </source>
</evidence>